<accession>A0ABV7GX75</accession>
<name>A0ABV7GX75_9RHOB</name>
<proteinExistence type="predicted"/>
<protein>
    <submittedName>
        <fullName evidence="2">Uncharacterized protein</fullName>
    </submittedName>
</protein>
<sequence length="56" mass="5892">MINTKSDLTPTTGLTTVAHKIWTALNPAEPSPYFLVGFMACSIMIFAAGLAIGGHI</sequence>
<comment type="caution">
    <text evidence="2">The sequence shown here is derived from an EMBL/GenBank/DDBJ whole genome shotgun (WGS) entry which is preliminary data.</text>
</comment>
<gene>
    <name evidence="2" type="ORF">ACFOGP_18860</name>
</gene>
<dbReference type="RefSeq" id="WP_275634358.1">
    <property type="nucleotide sequence ID" value="NZ_JARGYD010000009.1"/>
</dbReference>
<evidence type="ECO:0000313" key="2">
    <source>
        <dbReference type="EMBL" id="MFC3144789.1"/>
    </source>
</evidence>
<keyword evidence="1" id="KW-0812">Transmembrane</keyword>
<organism evidence="2 3">
    <name type="scientific">Psychromarinibacter halotolerans</name>
    <dbReference type="NCBI Taxonomy" id="1775175"/>
    <lineage>
        <taxon>Bacteria</taxon>
        <taxon>Pseudomonadati</taxon>
        <taxon>Pseudomonadota</taxon>
        <taxon>Alphaproteobacteria</taxon>
        <taxon>Rhodobacterales</taxon>
        <taxon>Paracoccaceae</taxon>
        <taxon>Psychromarinibacter</taxon>
    </lineage>
</organism>
<keyword evidence="1" id="KW-0472">Membrane</keyword>
<keyword evidence="1" id="KW-1133">Transmembrane helix</keyword>
<dbReference type="Proteomes" id="UP001595632">
    <property type="component" value="Unassembled WGS sequence"/>
</dbReference>
<feature type="transmembrane region" description="Helical" evidence="1">
    <location>
        <begin position="33"/>
        <end position="53"/>
    </location>
</feature>
<evidence type="ECO:0000256" key="1">
    <source>
        <dbReference type="SAM" id="Phobius"/>
    </source>
</evidence>
<evidence type="ECO:0000313" key="3">
    <source>
        <dbReference type="Proteomes" id="UP001595632"/>
    </source>
</evidence>
<reference evidence="3" key="1">
    <citation type="journal article" date="2019" name="Int. J. Syst. Evol. Microbiol.">
        <title>The Global Catalogue of Microorganisms (GCM) 10K type strain sequencing project: providing services to taxonomists for standard genome sequencing and annotation.</title>
        <authorList>
            <consortium name="The Broad Institute Genomics Platform"/>
            <consortium name="The Broad Institute Genome Sequencing Center for Infectious Disease"/>
            <person name="Wu L."/>
            <person name="Ma J."/>
        </authorList>
    </citation>
    <scope>NUCLEOTIDE SEQUENCE [LARGE SCALE GENOMIC DNA]</scope>
    <source>
        <strain evidence="3">KCTC 52366</strain>
    </source>
</reference>
<keyword evidence="3" id="KW-1185">Reference proteome</keyword>
<dbReference type="EMBL" id="JBHRTB010000010">
    <property type="protein sequence ID" value="MFC3144789.1"/>
    <property type="molecule type" value="Genomic_DNA"/>
</dbReference>